<dbReference type="WBParaSite" id="PSU_v2.g3194.t1">
    <property type="protein sequence ID" value="PSU_v2.g3194.t1"/>
    <property type="gene ID" value="PSU_v2.g3194"/>
</dbReference>
<organism evidence="1 2">
    <name type="scientific">Panagrolaimus superbus</name>
    <dbReference type="NCBI Taxonomy" id="310955"/>
    <lineage>
        <taxon>Eukaryota</taxon>
        <taxon>Metazoa</taxon>
        <taxon>Ecdysozoa</taxon>
        <taxon>Nematoda</taxon>
        <taxon>Chromadorea</taxon>
        <taxon>Rhabditida</taxon>
        <taxon>Tylenchina</taxon>
        <taxon>Panagrolaimomorpha</taxon>
        <taxon>Panagrolaimoidea</taxon>
        <taxon>Panagrolaimidae</taxon>
        <taxon>Panagrolaimus</taxon>
    </lineage>
</organism>
<protein>
    <submittedName>
        <fullName evidence="2">Uncharacterized protein</fullName>
    </submittedName>
</protein>
<dbReference type="GO" id="GO:0031380">
    <property type="term" value="C:nuclear RNA-directed RNA polymerase complex"/>
    <property type="evidence" value="ECO:0007669"/>
    <property type="project" value="TreeGrafter"/>
</dbReference>
<dbReference type="AlphaFoldDB" id="A0A914YQY9"/>
<sequence>MLVVCYTNHALDQFLEGISKFLEDGIIRVGGRCKNPALEQYMLSKKRQWDNPTLRTQFFHLRRGIGQLQTNMEEKSAFLKELETRFTSPELLLPVITNSETPYFFHSKDLYKKADPKSNEALMFKWLTQTYRNRRSNQNDIGIIRQLMDWRVSEIKAKNALFRAYANEERVDAFGLFGKLKTTRQYRFLSDVRLFREAEQWPLINDVNEVIRLGYNEAVAIELLVNNNLATIRQEHNRVRTANPDKELANVRLPETSAATASAGEDEEMDISDFKNDEDENRMLVDTNILDEGFVTQKKQTTKKDGTKKSQNWFNPEILPSFINYITVAPPMIETEANAVNDIWELPLQSRWRLYQYWIEKVRDVINVELKNLEDEYSENVKRLTELRSLADVSILKAAKVVGMTTTGAAKHQKHFDLEF</sequence>
<dbReference type="Proteomes" id="UP000887577">
    <property type="component" value="Unplaced"/>
</dbReference>
<reference evidence="2" key="1">
    <citation type="submission" date="2022-11" db="UniProtKB">
        <authorList>
            <consortium name="WormBaseParasite"/>
        </authorList>
    </citation>
    <scope>IDENTIFICATION</scope>
</reference>
<name>A0A914YQY9_9BILA</name>
<dbReference type="PANTHER" id="PTHR10887">
    <property type="entry name" value="DNA2/NAM7 HELICASE FAMILY"/>
    <property type="match status" value="1"/>
</dbReference>
<accession>A0A914YQY9</accession>
<dbReference type="Gene3D" id="3.40.50.300">
    <property type="entry name" value="P-loop containing nucleotide triphosphate hydrolases"/>
    <property type="match status" value="1"/>
</dbReference>
<dbReference type="InterPro" id="IPR045055">
    <property type="entry name" value="DNA2/NAM7-like"/>
</dbReference>
<dbReference type="PANTHER" id="PTHR10887:SF341">
    <property type="entry name" value="NFX1-TYPE ZINC FINGER-CONTAINING PROTEIN 1"/>
    <property type="match status" value="1"/>
</dbReference>
<dbReference type="InterPro" id="IPR027417">
    <property type="entry name" value="P-loop_NTPase"/>
</dbReference>
<evidence type="ECO:0000313" key="2">
    <source>
        <dbReference type="WBParaSite" id="PSU_v2.g3194.t1"/>
    </source>
</evidence>
<proteinExistence type="predicted"/>
<evidence type="ECO:0000313" key="1">
    <source>
        <dbReference type="Proteomes" id="UP000887577"/>
    </source>
</evidence>
<dbReference type="GO" id="GO:0031048">
    <property type="term" value="P:regulatory ncRNA-mediated heterochromatin formation"/>
    <property type="evidence" value="ECO:0007669"/>
    <property type="project" value="TreeGrafter"/>
</dbReference>
<keyword evidence="1" id="KW-1185">Reference proteome</keyword>